<dbReference type="PANTHER" id="PTHR37069:SF2">
    <property type="entry name" value="PIGGYBAC TRANSPOSABLE ELEMENT-DERIVED PROTEIN DOMAIN-CONTAINING PROTEIN"/>
    <property type="match status" value="1"/>
</dbReference>
<feature type="compositionally biased region" description="Polar residues" evidence="1">
    <location>
        <begin position="262"/>
        <end position="271"/>
    </location>
</feature>
<dbReference type="PANTHER" id="PTHR37069">
    <property type="entry name" value="DDE_TNP_1_7 DOMAIN-CONTAINING PROTEIN"/>
    <property type="match status" value="1"/>
</dbReference>
<gene>
    <name evidence="2" type="ORF">PR003_g23116</name>
</gene>
<sequence length="336" mass="35744">MRELNALVLRQGYSNDYRNQRPSRNIHSREIFAVEKSFAQIWRELVKKGWKYKKATLLSYDQRYLPPGGDLKGVEGVDFFVGEASLLRYCRRQGWLAIDYPANATALAPAAAATGAVAPMARPEVAMTPAPHASAAATDTAEPSADAMTTPALHPSRPPTDTATTPATTTAVSASPGGASSTATVPSELVVVAADDRAPPKTTAGRLPLPAAKATRPVIPKPVQRPVATGKRNASASNSTPKRSRRESVPDTTVPAIPESLVPTTDIQESSVPERPISAIGGVSSGSNTRPDQVALDEFDSEDLLDALRRDTLFEATDPDDLNVGVDDWLLALDSE</sequence>
<dbReference type="EMBL" id="QXFT01002396">
    <property type="protein sequence ID" value="KAE9298951.1"/>
    <property type="molecule type" value="Genomic_DNA"/>
</dbReference>
<evidence type="ECO:0000313" key="3">
    <source>
        <dbReference type="Proteomes" id="UP000434957"/>
    </source>
</evidence>
<reference evidence="2 3" key="1">
    <citation type="submission" date="2018-08" db="EMBL/GenBank/DDBJ databases">
        <title>Genomic investigation of the strawberry pathogen Phytophthora fragariae indicates pathogenicity is determined by transcriptional variation in three key races.</title>
        <authorList>
            <person name="Adams T.M."/>
            <person name="Armitage A.D."/>
            <person name="Sobczyk M.K."/>
            <person name="Bates H.J."/>
            <person name="Dunwell J.M."/>
            <person name="Nellist C.F."/>
            <person name="Harrison R.J."/>
        </authorList>
    </citation>
    <scope>NUCLEOTIDE SEQUENCE [LARGE SCALE GENOMIC DNA]</scope>
    <source>
        <strain evidence="2 3">SCRP333</strain>
    </source>
</reference>
<feature type="compositionally biased region" description="Low complexity" evidence="1">
    <location>
        <begin position="159"/>
        <end position="183"/>
    </location>
</feature>
<feature type="region of interest" description="Disordered" evidence="1">
    <location>
        <begin position="129"/>
        <end position="183"/>
    </location>
</feature>
<organism evidence="2 3">
    <name type="scientific">Phytophthora rubi</name>
    <dbReference type="NCBI Taxonomy" id="129364"/>
    <lineage>
        <taxon>Eukaryota</taxon>
        <taxon>Sar</taxon>
        <taxon>Stramenopiles</taxon>
        <taxon>Oomycota</taxon>
        <taxon>Peronosporomycetes</taxon>
        <taxon>Peronosporales</taxon>
        <taxon>Peronosporaceae</taxon>
        <taxon>Phytophthora</taxon>
    </lineage>
</organism>
<feature type="compositionally biased region" description="Low complexity" evidence="1">
    <location>
        <begin position="129"/>
        <end position="147"/>
    </location>
</feature>
<feature type="region of interest" description="Disordered" evidence="1">
    <location>
        <begin position="195"/>
        <end position="273"/>
    </location>
</feature>
<protein>
    <submittedName>
        <fullName evidence="2">Uncharacterized protein</fullName>
    </submittedName>
</protein>
<evidence type="ECO:0000256" key="1">
    <source>
        <dbReference type="SAM" id="MobiDB-lite"/>
    </source>
</evidence>
<keyword evidence="3" id="KW-1185">Reference proteome</keyword>
<name>A0A6A4D9U5_9STRA</name>
<evidence type="ECO:0000313" key="2">
    <source>
        <dbReference type="EMBL" id="KAE9298951.1"/>
    </source>
</evidence>
<comment type="caution">
    <text evidence="2">The sequence shown here is derived from an EMBL/GenBank/DDBJ whole genome shotgun (WGS) entry which is preliminary data.</text>
</comment>
<feature type="non-terminal residue" evidence="2">
    <location>
        <position position="336"/>
    </location>
</feature>
<feature type="compositionally biased region" description="Polar residues" evidence="1">
    <location>
        <begin position="232"/>
        <end position="241"/>
    </location>
</feature>
<dbReference type="AlphaFoldDB" id="A0A6A4D9U5"/>
<dbReference type="Proteomes" id="UP000434957">
    <property type="component" value="Unassembled WGS sequence"/>
</dbReference>
<proteinExistence type="predicted"/>
<accession>A0A6A4D9U5</accession>